<keyword evidence="3" id="KW-0276">Fatty acid metabolism</keyword>
<dbReference type="SUPFAM" id="SSF56801">
    <property type="entry name" value="Acetyl-CoA synthetase-like"/>
    <property type="match status" value="1"/>
</dbReference>
<evidence type="ECO:0000256" key="3">
    <source>
        <dbReference type="ARBA" id="ARBA00022832"/>
    </source>
</evidence>
<name>A0A7S7SML2_PALFE</name>
<dbReference type="Pfam" id="PF00501">
    <property type="entry name" value="AMP-binding"/>
    <property type="match status" value="1"/>
</dbReference>
<dbReference type="Proteomes" id="UP000593892">
    <property type="component" value="Chromosome"/>
</dbReference>
<dbReference type="Pfam" id="PF13193">
    <property type="entry name" value="AMP-binding_C"/>
    <property type="match status" value="1"/>
</dbReference>
<comment type="similarity">
    <text evidence="1">Belongs to the ATP-dependent AMP-binding enzyme family.</text>
</comment>
<dbReference type="PANTHER" id="PTHR43859:SF4">
    <property type="entry name" value="BUTANOATE--COA LIGASE AAE1-RELATED"/>
    <property type="match status" value="1"/>
</dbReference>
<evidence type="ECO:0000256" key="1">
    <source>
        <dbReference type="ARBA" id="ARBA00006432"/>
    </source>
</evidence>
<dbReference type="NCBIfam" id="NF004837">
    <property type="entry name" value="PRK06187.1"/>
    <property type="match status" value="1"/>
</dbReference>
<proteinExistence type="inferred from homology"/>
<dbReference type="PROSITE" id="PS00455">
    <property type="entry name" value="AMP_BINDING"/>
    <property type="match status" value="1"/>
</dbReference>
<dbReference type="InterPro" id="IPR025110">
    <property type="entry name" value="AMP-bd_C"/>
</dbReference>
<dbReference type="InterPro" id="IPR042099">
    <property type="entry name" value="ANL_N_sf"/>
</dbReference>
<accession>A0A7S7SML2</accession>
<dbReference type="InterPro" id="IPR020845">
    <property type="entry name" value="AMP-binding_CS"/>
</dbReference>
<reference evidence="7 8" key="1">
    <citation type="submission" date="2020-10" db="EMBL/GenBank/DDBJ databases">
        <title>Complete genome sequence of Paludibaculum fermentans P105T, a facultatively anaerobic acidobacterium capable of dissimilatory Fe(III) reduction.</title>
        <authorList>
            <person name="Dedysh S.N."/>
            <person name="Beletsky A.V."/>
            <person name="Kulichevskaya I.S."/>
            <person name="Mardanov A.V."/>
            <person name="Ravin N.V."/>
        </authorList>
    </citation>
    <scope>NUCLEOTIDE SEQUENCE [LARGE SCALE GENOMIC DNA]</scope>
    <source>
        <strain evidence="7 8">P105</strain>
    </source>
</reference>
<dbReference type="AlphaFoldDB" id="A0A7S7SML2"/>
<dbReference type="KEGG" id="pfer:IRI77_04205"/>
<evidence type="ECO:0000313" key="7">
    <source>
        <dbReference type="EMBL" id="QOY89170.1"/>
    </source>
</evidence>
<feature type="domain" description="AMP-dependent synthetase/ligase" evidence="5">
    <location>
        <begin position="12"/>
        <end position="383"/>
    </location>
</feature>
<sequence length="529" mass="58594">MNVPLTPLRCLQRAQELFGQKTGVVCGPRSFTYQQFAERCQKLATALPKHGVTAGDRVAYLSFNTHKLLEGYYGVIQAGAIVMPLNVRLSSGELITIFNHAGVKVLLFENDFAGLVEQLKPHCPTVERWVSLDDGHELADFPYEALLAEGRPEEPDIFSVDENATAELFYTSGSTGTPKGVMLTHRNLYLHALGVLNLAQDPNHTVDLHTIPLFHANGWGKPQCSTMNGFKQVMVRRFDPVTVLGLIQEHQATEMSLVPTMANMLLNSPELGKYNLSSMRVIMLGGAAASPELVAKLEAAFHCDVRAGYGLSETCPVLTCARQKSTVVYADDQDRYRHQAMAGWPILGVRVQVVDLYDKPVPQDGQTIGEVVAQGDNIMSGYYREPDATAAVVRNNWFHTGDMAVWDEEGYIHIVDRKKEIIISGGENISSIEVERAICMHEAVLECAVVAAPDTEWGEVPAAVISVKPGYELTEEALMAFLKTRLGKFKLPRICEFIDEPLPKTGTGKIRKLILRERFWSDKQKRVQG</sequence>
<evidence type="ECO:0000256" key="4">
    <source>
        <dbReference type="ARBA" id="ARBA00023098"/>
    </source>
</evidence>
<dbReference type="FunFam" id="3.30.300.30:FF:000008">
    <property type="entry name" value="2,3-dihydroxybenzoate-AMP ligase"/>
    <property type="match status" value="1"/>
</dbReference>
<organism evidence="7 8">
    <name type="scientific">Paludibaculum fermentans</name>
    <dbReference type="NCBI Taxonomy" id="1473598"/>
    <lineage>
        <taxon>Bacteria</taxon>
        <taxon>Pseudomonadati</taxon>
        <taxon>Acidobacteriota</taxon>
        <taxon>Terriglobia</taxon>
        <taxon>Bryobacterales</taxon>
        <taxon>Bryobacteraceae</taxon>
        <taxon>Paludibaculum</taxon>
    </lineage>
</organism>
<dbReference type="Gene3D" id="3.30.300.30">
    <property type="match status" value="1"/>
</dbReference>
<keyword evidence="2 7" id="KW-0436">Ligase</keyword>
<dbReference type="RefSeq" id="WP_194450832.1">
    <property type="nucleotide sequence ID" value="NZ_CP063849.1"/>
</dbReference>
<dbReference type="Gene3D" id="3.40.50.12780">
    <property type="entry name" value="N-terminal domain of ligase-like"/>
    <property type="match status" value="1"/>
</dbReference>
<dbReference type="InterPro" id="IPR000873">
    <property type="entry name" value="AMP-dep_synth/lig_dom"/>
</dbReference>
<dbReference type="GO" id="GO:0006631">
    <property type="term" value="P:fatty acid metabolic process"/>
    <property type="evidence" value="ECO:0007669"/>
    <property type="project" value="UniProtKB-KW"/>
</dbReference>
<feature type="domain" description="AMP-binding enzyme C-terminal" evidence="6">
    <location>
        <begin position="433"/>
        <end position="509"/>
    </location>
</feature>
<evidence type="ECO:0000259" key="6">
    <source>
        <dbReference type="Pfam" id="PF13193"/>
    </source>
</evidence>
<protein>
    <submittedName>
        <fullName evidence="7">Long-chain-fatty-acid--CoA ligase</fullName>
    </submittedName>
</protein>
<keyword evidence="4" id="KW-0443">Lipid metabolism</keyword>
<dbReference type="PANTHER" id="PTHR43859">
    <property type="entry name" value="ACYL-ACTIVATING ENZYME"/>
    <property type="match status" value="1"/>
</dbReference>
<keyword evidence="8" id="KW-1185">Reference proteome</keyword>
<evidence type="ECO:0000256" key="2">
    <source>
        <dbReference type="ARBA" id="ARBA00022598"/>
    </source>
</evidence>
<evidence type="ECO:0000313" key="8">
    <source>
        <dbReference type="Proteomes" id="UP000593892"/>
    </source>
</evidence>
<evidence type="ECO:0000259" key="5">
    <source>
        <dbReference type="Pfam" id="PF00501"/>
    </source>
</evidence>
<dbReference type="InterPro" id="IPR045851">
    <property type="entry name" value="AMP-bd_C_sf"/>
</dbReference>
<gene>
    <name evidence="7" type="ORF">IRI77_04205</name>
</gene>
<dbReference type="EMBL" id="CP063849">
    <property type="protein sequence ID" value="QOY89170.1"/>
    <property type="molecule type" value="Genomic_DNA"/>
</dbReference>
<dbReference type="GO" id="GO:0016874">
    <property type="term" value="F:ligase activity"/>
    <property type="evidence" value="ECO:0007669"/>
    <property type="project" value="UniProtKB-KW"/>
</dbReference>